<reference evidence="1 2" key="1">
    <citation type="submission" date="2013-07" db="EMBL/GenBank/DDBJ databases">
        <title>Isolation of a new Chlamydia species from the feral Sacred Ibis (Threskiornis aethiopicus): Chlamydia ibidis.</title>
        <authorList>
            <person name="Vorimore F."/>
            <person name="Hsia R.-C."/>
            <person name="Huot-Creasy H."/>
            <person name="Bastian S."/>
            <person name="Deruyter L."/>
            <person name="Passet A."/>
            <person name="Sachse K."/>
            <person name="Bavoil P."/>
            <person name="Myers G."/>
            <person name="Laroucau K."/>
        </authorList>
    </citation>
    <scope>NUCLEOTIDE SEQUENCE [LARGE SCALE GENOMIC DNA]</scope>
    <source>
        <strain evidence="1 2">10-1398/6</strain>
    </source>
</reference>
<evidence type="ECO:0000313" key="2">
    <source>
        <dbReference type="Proteomes" id="UP000016064"/>
    </source>
</evidence>
<proteinExistence type="predicted"/>
<keyword evidence="2" id="KW-1185">Reference proteome</keyword>
<organism evidence="1 2">
    <name type="scientific">Chlamydia ibidis 10-1398/6</name>
    <dbReference type="NCBI Taxonomy" id="1046581"/>
    <lineage>
        <taxon>Bacteria</taxon>
        <taxon>Pseudomonadati</taxon>
        <taxon>Chlamydiota</taxon>
        <taxon>Chlamydiia</taxon>
        <taxon>Chlamydiales</taxon>
        <taxon>Chlamydiaceae</taxon>
        <taxon>Chlamydia/Chlamydophila group</taxon>
        <taxon>Chlamydia</taxon>
    </lineage>
</organism>
<gene>
    <name evidence="1" type="ORF">H359_0287</name>
</gene>
<dbReference type="Proteomes" id="UP000016064">
    <property type="component" value="Unassembled WGS sequence"/>
</dbReference>
<dbReference type="EMBL" id="APJW01000001">
    <property type="protein sequence ID" value="EQM63235.1"/>
    <property type="molecule type" value="Genomic_DNA"/>
</dbReference>
<evidence type="ECO:0000313" key="1">
    <source>
        <dbReference type="EMBL" id="EQM63235.1"/>
    </source>
</evidence>
<accession>A0ABN0N0T8</accession>
<sequence length="61" mass="7150">MLGKKLFCGWLRKSKGNCLPKEIEEILDENMKSPWFSKIICKTGKLAIFACLIWTVFRNRD</sequence>
<name>A0ABN0N0T8_9CHLA</name>
<comment type="caution">
    <text evidence="1">The sequence shown here is derived from an EMBL/GenBank/DDBJ whole genome shotgun (WGS) entry which is preliminary data.</text>
</comment>
<protein>
    <submittedName>
        <fullName evidence="1">Uncharacterized protein</fullName>
    </submittedName>
</protein>